<name>A0A367RTW3_9NOSO</name>
<feature type="compositionally biased region" description="Polar residues" evidence="1">
    <location>
        <begin position="78"/>
        <end position="94"/>
    </location>
</feature>
<keyword evidence="2" id="KW-0812">Transmembrane</keyword>
<comment type="caution">
    <text evidence="4">The sequence shown here is derived from an EMBL/GenBank/DDBJ whole genome shotgun (WGS) entry which is preliminary data.</text>
</comment>
<feature type="compositionally biased region" description="Low complexity" evidence="1">
    <location>
        <begin position="65"/>
        <end position="77"/>
    </location>
</feature>
<dbReference type="Proteomes" id="UP000252107">
    <property type="component" value="Unassembled WGS sequence"/>
</dbReference>
<dbReference type="AlphaFoldDB" id="A0A367RTW3"/>
<feature type="region of interest" description="Disordered" evidence="1">
    <location>
        <begin position="64"/>
        <end position="107"/>
    </location>
</feature>
<gene>
    <name evidence="4" type="ORF">A6770_12020</name>
</gene>
<organism evidence="4 5">
    <name type="scientific">Nostoc minutum NIES-26</name>
    <dbReference type="NCBI Taxonomy" id="1844469"/>
    <lineage>
        <taxon>Bacteria</taxon>
        <taxon>Bacillati</taxon>
        <taxon>Cyanobacteriota</taxon>
        <taxon>Cyanophyceae</taxon>
        <taxon>Nostocales</taxon>
        <taxon>Nostocaceae</taxon>
        <taxon>Nostoc</taxon>
    </lineage>
</organism>
<evidence type="ECO:0000313" key="5">
    <source>
        <dbReference type="Proteomes" id="UP000252107"/>
    </source>
</evidence>
<evidence type="ECO:0000256" key="3">
    <source>
        <dbReference type="SAM" id="SignalP"/>
    </source>
</evidence>
<accession>A0A367RTW3</accession>
<keyword evidence="3" id="KW-0732">Signal</keyword>
<feature type="transmembrane region" description="Helical" evidence="2">
    <location>
        <begin position="112"/>
        <end position="129"/>
    </location>
</feature>
<keyword evidence="2" id="KW-1133">Transmembrane helix</keyword>
<reference evidence="4" key="1">
    <citation type="submission" date="2016-04" db="EMBL/GenBank/DDBJ databases">
        <authorList>
            <person name="Tabuchi Yagui T.R."/>
        </authorList>
    </citation>
    <scope>NUCLEOTIDE SEQUENCE [LARGE SCALE GENOMIC DNA]</scope>
    <source>
        <strain evidence="4">NIES-26</strain>
    </source>
</reference>
<feature type="chain" id="PRO_5016950416" description="PTPA-CTERM sorting domain-containing protein" evidence="3">
    <location>
        <begin position="29"/>
        <end position="142"/>
    </location>
</feature>
<sequence length="142" mass="15548">MKFKTVCASIAVATSVATGIIFVPQSHALAQNSPTQTEQANSRASRSLEIQWLLGFIPWPTFTRNSNSPSSQNSGNSTIYANNPNNPIRTNIGNPNRPKPIGTKQGYNHKQVPVPVLIPGLAAFGIGLIRKHRQEQKQMEMK</sequence>
<feature type="signal peptide" evidence="3">
    <location>
        <begin position="1"/>
        <end position="28"/>
    </location>
</feature>
<dbReference type="EMBL" id="LXQD01000076">
    <property type="protein sequence ID" value="RCJ39163.1"/>
    <property type="molecule type" value="Genomic_DNA"/>
</dbReference>
<keyword evidence="2" id="KW-0472">Membrane</keyword>
<evidence type="ECO:0008006" key="6">
    <source>
        <dbReference type="Google" id="ProtNLM"/>
    </source>
</evidence>
<keyword evidence="5" id="KW-1185">Reference proteome</keyword>
<evidence type="ECO:0000256" key="1">
    <source>
        <dbReference type="SAM" id="MobiDB-lite"/>
    </source>
</evidence>
<evidence type="ECO:0000313" key="4">
    <source>
        <dbReference type="EMBL" id="RCJ39163.1"/>
    </source>
</evidence>
<proteinExistence type="predicted"/>
<evidence type="ECO:0000256" key="2">
    <source>
        <dbReference type="SAM" id="Phobius"/>
    </source>
</evidence>
<protein>
    <recommendedName>
        <fullName evidence="6">PTPA-CTERM sorting domain-containing protein</fullName>
    </recommendedName>
</protein>